<dbReference type="InterPro" id="IPR043519">
    <property type="entry name" value="NT_sf"/>
</dbReference>
<dbReference type="EMBL" id="CP096983">
    <property type="protein sequence ID" value="URZ09585.1"/>
    <property type="molecule type" value="Genomic_DNA"/>
</dbReference>
<organism evidence="1 2">
    <name type="scientific">Clostridium felsineum</name>
    <dbReference type="NCBI Taxonomy" id="36839"/>
    <lineage>
        <taxon>Bacteria</taxon>
        <taxon>Bacillati</taxon>
        <taxon>Bacillota</taxon>
        <taxon>Clostridia</taxon>
        <taxon>Eubacteriales</taxon>
        <taxon>Clostridiaceae</taxon>
        <taxon>Clostridium</taxon>
    </lineage>
</organism>
<dbReference type="Gene3D" id="3.30.460.10">
    <property type="entry name" value="Beta Polymerase, domain 2"/>
    <property type="match status" value="1"/>
</dbReference>
<evidence type="ECO:0000313" key="2">
    <source>
        <dbReference type="Proteomes" id="UP000190951"/>
    </source>
</evidence>
<accession>A0A1S8MBR7</accession>
<sequence length="236" mass="28462">MGRYDFYKDFYKLINQYPNASKLISILEHHGDILVFGGAVRDYNDNGFKSMPRDFDIVINSDNNYDLEILLKEFSYKKNRFDGYKIIVDSLEFDVWEIKNTWAFRENKVRCSPNEYINKLQYTVFLNIDSIVYNLTKQELYDKEYENAMKNKVLDVVLDENPYMELNMLRAILFKQKYDMKFSKKLTSLFKNALYKDEDYLEKLYNSQFGHYYTCKIDKYNLQKQINNIIFNNLNL</sequence>
<dbReference type="RefSeq" id="WP_077833298.1">
    <property type="nucleotide sequence ID" value="NZ_CP096983.1"/>
</dbReference>
<evidence type="ECO:0000313" key="1">
    <source>
        <dbReference type="EMBL" id="URZ09585.1"/>
    </source>
</evidence>
<dbReference type="AlphaFoldDB" id="A0A1S8MBR7"/>
<dbReference type="STRING" id="84029.CROST_26660"/>
<keyword evidence="2" id="KW-1185">Reference proteome</keyword>
<name>A0A1S8MBR7_9CLOT</name>
<protein>
    <submittedName>
        <fullName evidence="1">Uncharacterized protein</fullName>
    </submittedName>
</protein>
<dbReference type="KEGG" id="crw:CROST_002660"/>
<gene>
    <name evidence="1" type="ORF">CROST_002660</name>
</gene>
<reference evidence="1 2" key="1">
    <citation type="submission" date="2022-04" db="EMBL/GenBank/DDBJ databases">
        <title>Genome sequence of C. roseum typestrain.</title>
        <authorList>
            <person name="Poehlein A."/>
            <person name="Schoch T."/>
            <person name="Duerre P."/>
            <person name="Daniel R."/>
        </authorList>
    </citation>
    <scope>NUCLEOTIDE SEQUENCE [LARGE SCALE GENOMIC DNA]</scope>
    <source>
        <strain evidence="1 2">DSM 7320</strain>
    </source>
</reference>
<dbReference type="Proteomes" id="UP000190951">
    <property type="component" value="Chromosome"/>
</dbReference>
<proteinExistence type="predicted"/>